<protein>
    <recommendedName>
        <fullName evidence="5">CNH domain-containing protein</fullName>
    </recommendedName>
</protein>
<dbReference type="KEGG" id="lenr:94175475"/>
<dbReference type="InterPro" id="IPR019453">
    <property type="entry name" value="VPS39/TGFA1_Znf"/>
</dbReference>
<dbReference type="PROSITE" id="PS50219">
    <property type="entry name" value="CNH"/>
    <property type="match status" value="1"/>
</dbReference>
<dbReference type="InterPro" id="IPR001180">
    <property type="entry name" value="CNH_dom"/>
</dbReference>
<dbReference type="InterPro" id="IPR019452">
    <property type="entry name" value="VPS39/TGF_beta_rcpt-assoc_1"/>
</dbReference>
<dbReference type="Proteomes" id="UP000674179">
    <property type="component" value="Chromosome 12"/>
</dbReference>
<evidence type="ECO:0000259" key="5">
    <source>
        <dbReference type="PROSITE" id="PS50219"/>
    </source>
</evidence>
<dbReference type="GO" id="GO:0005737">
    <property type="term" value="C:cytoplasm"/>
    <property type="evidence" value="ECO:0007669"/>
    <property type="project" value="UniProtKB-SubCell"/>
</dbReference>
<evidence type="ECO:0000256" key="2">
    <source>
        <dbReference type="ARBA" id="ARBA00022448"/>
    </source>
</evidence>
<keyword evidence="2" id="KW-0813">Transport</keyword>
<accession>A0A836H2N3</accession>
<keyword evidence="4" id="KW-0653">Protein transport</keyword>
<comment type="subcellular location">
    <subcellularLocation>
        <location evidence="1">Cytoplasm</location>
    </subcellularLocation>
</comment>
<dbReference type="InterPro" id="IPR032914">
    <property type="entry name" value="Vam6/VPS39/TRAP1"/>
</dbReference>
<gene>
    <name evidence="6" type="ORF">CUR178_08336</name>
</gene>
<keyword evidence="3" id="KW-0963">Cytoplasm</keyword>
<reference evidence="6 7" key="1">
    <citation type="submission" date="2021-02" db="EMBL/GenBank/DDBJ databases">
        <title>Leishmania (Mundinia) enrietti genome sequencing and assembly.</title>
        <authorList>
            <person name="Almutairi H."/>
            <person name="Gatherer D."/>
        </authorList>
    </citation>
    <scope>NUCLEOTIDE SEQUENCE [LARGE SCALE GENOMIC DNA]</scope>
    <source>
        <strain evidence="6">CUR178</strain>
    </source>
</reference>
<feature type="domain" description="CNH" evidence="5">
    <location>
        <begin position="26"/>
        <end position="317"/>
    </location>
</feature>
<dbReference type="GO" id="GO:0034058">
    <property type="term" value="P:endosomal vesicle fusion"/>
    <property type="evidence" value="ECO:0007669"/>
    <property type="project" value="TreeGrafter"/>
</dbReference>
<dbReference type="OrthoDB" id="5325112at2759"/>
<evidence type="ECO:0000256" key="3">
    <source>
        <dbReference type="ARBA" id="ARBA00022490"/>
    </source>
</evidence>
<keyword evidence="7" id="KW-1185">Reference proteome</keyword>
<dbReference type="RefSeq" id="XP_067694886.1">
    <property type="nucleotide sequence ID" value="XM_067839965.1"/>
</dbReference>
<evidence type="ECO:0000313" key="7">
    <source>
        <dbReference type="Proteomes" id="UP000674179"/>
    </source>
</evidence>
<comment type="caution">
    <text evidence="6">The sequence shown here is derived from an EMBL/GenBank/DDBJ whole genome shotgun (WGS) entry which is preliminary data.</text>
</comment>
<dbReference type="GeneID" id="94175475"/>
<proteinExistence type="predicted"/>
<dbReference type="Pfam" id="PF10367">
    <property type="entry name" value="zf-Vps39_C"/>
    <property type="match status" value="1"/>
</dbReference>
<dbReference type="PANTHER" id="PTHR12894:SF27">
    <property type="entry name" value="TRANSFORMING GROWTH FACTOR-BETA RECEPTOR-ASSOCIATED PROTEIN 1"/>
    <property type="match status" value="1"/>
</dbReference>
<dbReference type="GO" id="GO:0006914">
    <property type="term" value="P:autophagy"/>
    <property type="evidence" value="ECO:0007669"/>
    <property type="project" value="TreeGrafter"/>
</dbReference>
<dbReference type="PANTHER" id="PTHR12894">
    <property type="entry name" value="CNH DOMAIN CONTAINING"/>
    <property type="match status" value="1"/>
</dbReference>
<dbReference type="AlphaFoldDB" id="A0A836H2N3"/>
<dbReference type="Pfam" id="PF10366">
    <property type="entry name" value="Vps39_1"/>
    <property type="match status" value="1"/>
</dbReference>
<evidence type="ECO:0000313" key="6">
    <source>
        <dbReference type="EMBL" id="KAG5483669.1"/>
    </source>
</evidence>
<dbReference type="EMBL" id="JAFHKP010000012">
    <property type="protein sequence ID" value="KAG5483669.1"/>
    <property type="molecule type" value="Genomic_DNA"/>
</dbReference>
<evidence type="ECO:0000256" key="4">
    <source>
        <dbReference type="ARBA" id="ARBA00022927"/>
    </source>
</evidence>
<sequence>MQAEEASHSALRVEAYRAVSLGGPIPHRIESITTYGTLVVVGTSDGKVVAYRVGACEGSAASLTLLQEITDCRRYAVRQLTMVGARRLLVLVGDVIAVYNIHDDAASSASGFQLRDVTAITGLKDVVAFHVKKQKGVICMAVLQRKRVTLYEASHTSLDFLLKATVALPDGIKTVSWMGRSIILGGRKDYFLYNTSTASTSVLYPTPRSGATPLALPLAPVPEILVASDGAGLRALLYDGSEVPGDSRVLWTTPPAEMRYEHPYVVSHHPSAPHRSLQVRLPLLATLDNSTSYPRSCLCQTLDIPKVIKMAQCHWIDYDCAMPSPATPPDALTHFPIVVADADHRLYLLARTSVAVQAEALATARLFDAADLLCRLCPHEVASPTMRRMVTAGALDKFTRQQDYVGCFRDLSSVDSDPRLSIRLFPGFLRLNQAAQSCPALPVEEPAAVAMAALPALVDYLQSQRPPLMLLNGSAPSELAQAQLEAVDRALVMSFCAMEKEEALMALLRGENACDAADVAAVLREHRQWVALTVLLEAHSRYDEALSQLQRLACLSEGAAELPQPHCGVLQELFQRHPFPAAKGDAYAPQSTICEWLTSCSSAHLLSAADIEAACTLATATMTALNFIRRRSLAHCYQLFEQHSCWILGTVPADSGVRIFFSEENVRNYGAALQVLQAYPEGPRTTPRLLLVVEYLFQLLTDTRVRVTEPAVYERYWRGLAELLFASPAEAVREAGERQRLRDRLREFLLTSPHVNLESAEEFFNAPAVRTECVQERAAVHRRKGSHRAAISMFLNESECLADATAYATSVYADGDSDAFTALLEALLRPASGAPRVTEALEIMNTCDGIDAAAVLPMLPDDMPFSLVSDFLLHALRASTTIYRASAVHSGILTAKSLQGEESCVRLSSRAVVLEEGMVCPVCQRRLRPDTVLAVYPNNVMLHQGCAIDEHVCAATLRDYRHDTYATLEDL</sequence>
<dbReference type="GO" id="GO:0016020">
    <property type="term" value="C:membrane"/>
    <property type="evidence" value="ECO:0007669"/>
    <property type="project" value="TreeGrafter"/>
</dbReference>
<name>A0A836H2N3_LEIEN</name>
<organism evidence="6 7">
    <name type="scientific">Leishmania enriettii</name>
    <dbReference type="NCBI Taxonomy" id="5663"/>
    <lineage>
        <taxon>Eukaryota</taxon>
        <taxon>Discoba</taxon>
        <taxon>Euglenozoa</taxon>
        <taxon>Kinetoplastea</taxon>
        <taxon>Metakinetoplastina</taxon>
        <taxon>Trypanosomatida</taxon>
        <taxon>Trypanosomatidae</taxon>
        <taxon>Leishmaniinae</taxon>
        <taxon>Leishmania</taxon>
    </lineage>
</organism>
<evidence type="ECO:0000256" key="1">
    <source>
        <dbReference type="ARBA" id="ARBA00004496"/>
    </source>
</evidence>
<dbReference type="GO" id="GO:0015031">
    <property type="term" value="P:protein transport"/>
    <property type="evidence" value="ECO:0007669"/>
    <property type="project" value="UniProtKB-KW"/>
</dbReference>